<dbReference type="OrthoDB" id="964294at2"/>
<evidence type="ECO:0000313" key="1">
    <source>
        <dbReference type="EMBL" id="SMO70689.1"/>
    </source>
</evidence>
<organism evidence="1 2">
    <name type="scientific">Flavobacterium nitrogenifigens</name>
    <dbReference type="NCBI Taxonomy" id="1617283"/>
    <lineage>
        <taxon>Bacteria</taxon>
        <taxon>Pseudomonadati</taxon>
        <taxon>Bacteroidota</taxon>
        <taxon>Flavobacteriia</taxon>
        <taxon>Flavobacteriales</taxon>
        <taxon>Flavobacteriaceae</taxon>
        <taxon>Flavobacterium</taxon>
    </lineage>
</organism>
<proteinExistence type="predicted"/>
<evidence type="ECO:0000313" key="2">
    <source>
        <dbReference type="Proteomes" id="UP000319267"/>
    </source>
</evidence>
<dbReference type="EMBL" id="FXTQ01000003">
    <property type="protein sequence ID" value="SMO70689.1"/>
    <property type="molecule type" value="Genomic_DNA"/>
</dbReference>
<dbReference type="Proteomes" id="UP000319267">
    <property type="component" value="Unassembled WGS sequence"/>
</dbReference>
<accession>A0A521DG39</accession>
<dbReference type="RefSeq" id="WP_111378437.1">
    <property type="nucleotide sequence ID" value="NZ_CP043612.1"/>
</dbReference>
<protein>
    <recommendedName>
        <fullName evidence="3">Addiction module component</fullName>
    </recommendedName>
</protein>
<name>A0A521DG39_9FLAO</name>
<reference evidence="1 2" key="1">
    <citation type="submission" date="2017-05" db="EMBL/GenBank/DDBJ databases">
        <authorList>
            <person name="Varghese N."/>
            <person name="Submissions S."/>
        </authorList>
    </citation>
    <scope>NUCLEOTIDE SEQUENCE [LARGE SCALE GENOMIC DNA]</scope>
    <source>
        <strain evidence="1 2">DSM 29982</strain>
    </source>
</reference>
<keyword evidence="2" id="KW-1185">Reference proteome</keyword>
<evidence type="ECO:0008006" key="3">
    <source>
        <dbReference type="Google" id="ProtNLM"/>
    </source>
</evidence>
<gene>
    <name evidence="1" type="ORF">SAMN06265220_10312</name>
</gene>
<sequence length="62" mass="7510">MKRPNEIISVENDSITEFQYKIPEWQIDQVIKRTKDYLKNPNDVSNIDDFLEEIKRDLIELK</sequence>
<dbReference type="AlphaFoldDB" id="A0A521DG39"/>